<feature type="transmembrane region" description="Helical" evidence="1">
    <location>
        <begin position="119"/>
        <end position="141"/>
    </location>
</feature>
<dbReference type="InterPro" id="IPR021279">
    <property type="entry name" value="DUF2721"/>
</dbReference>
<keyword evidence="1" id="KW-0812">Transmembrane</keyword>
<evidence type="ECO:0000313" key="3">
    <source>
        <dbReference type="Proteomes" id="UP000325755"/>
    </source>
</evidence>
<dbReference type="RefSeq" id="WP_153248067.1">
    <property type="nucleotide sequence ID" value="NZ_CP044205.1"/>
</dbReference>
<evidence type="ECO:0000256" key="1">
    <source>
        <dbReference type="SAM" id="Phobius"/>
    </source>
</evidence>
<name>A0A5Q0BG29_9GAMM</name>
<protein>
    <submittedName>
        <fullName evidence="2">DUF2721 domain-containing protein</fullName>
    </submittedName>
</protein>
<keyword evidence="1" id="KW-1133">Transmembrane helix</keyword>
<proteinExistence type="predicted"/>
<dbReference type="Proteomes" id="UP000325755">
    <property type="component" value="Chromosome"/>
</dbReference>
<feature type="transmembrane region" description="Helical" evidence="1">
    <location>
        <begin position="85"/>
        <end position="113"/>
    </location>
</feature>
<gene>
    <name evidence="2" type="ORF">F6R98_05105</name>
</gene>
<feature type="transmembrane region" description="Helical" evidence="1">
    <location>
        <begin position="22"/>
        <end position="45"/>
    </location>
</feature>
<organism evidence="2 3">
    <name type="scientific">Candidatus Methylospira mobilis</name>
    <dbReference type="NCBI Taxonomy" id="1808979"/>
    <lineage>
        <taxon>Bacteria</taxon>
        <taxon>Pseudomonadati</taxon>
        <taxon>Pseudomonadota</taxon>
        <taxon>Gammaproteobacteria</taxon>
        <taxon>Methylococcales</taxon>
        <taxon>Methylococcaceae</taxon>
        <taxon>Candidatus Methylospira</taxon>
    </lineage>
</organism>
<evidence type="ECO:0000313" key="2">
    <source>
        <dbReference type="EMBL" id="QFY42082.1"/>
    </source>
</evidence>
<dbReference type="KEGG" id="mmob:F6R98_05105"/>
<dbReference type="InParanoid" id="A0A5Q0BG29"/>
<dbReference type="EMBL" id="CP044205">
    <property type="protein sequence ID" value="QFY42082.1"/>
    <property type="molecule type" value="Genomic_DNA"/>
</dbReference>
<sequence length="166" mass="18336">MAFKQVGFIMISGFEGIDISKLIQISVAPVFLLAGIGAIISILSVRISRIIDVARQLDHRLDGLDGVFHNHVVEELKILSYRSKIAGCSIALCVISELLICILIALHFIAGLLEYNVSLAVAVLFVISMLFLVAGLILFLHEIFVSTMSIRMVIEKIYSSHQKRLN</sequence>
<dbReference type="AlphaFoldDB" id="A0A5Q0BG29"/>
<accession>A0A5Q0BG29</accession>
<keyword evidence="3" id="KW-1185">Reference proteome</keyword>
<reference evidence="2 3" key="1">
    <citation type="submission" date="2019-09" db="EMBL/GenBank/DDBJ databases">
        <title>Ecophysiology of the spiral-shaped methanotroph Methylospira mobilis as revealed by the complete genome sequence.</title>
        <authorList>
            <person name="Oshkin I.Y."/>
            <person name="Dedysh S.N."/>
            <person name="Miroshnikov K."/>
            <person name="Danilova O.V."/>
            <person name="Hakobyan A."/>
            <person name="Liesack W."/>
        </authorList>
    </citation>
    <scope>NUCLEOTIDE SEQUENCE [LARGE SCALE GENOMIC DNA]</scope>
    <source>
        <strain evidence="2 3">Shm1</strain>
    </source>
</reference>
<keyword evidence="1" id="KW-0472">Membrane</keyword>
<dbReference type="Pfam" id="PF11026">
    <property type="entry name" value="DUF2721"/>
    <property type="match status" value="1"/>
</dbReference>
<dbReference type="OrthoDB" id="5465259at2"/>